<feature type="region of interest" description="Disordered" evidence="5">
    <location>
        <begin position="181"/>
        <end position="206"/>
    </location>
</feature>
<evidence type="ECO:0000259" key="6">
    <source>
        <dbReference type="Pfam" id="PF04539"/>
    </source>
</evidence>
<evidence type="ECO:0000313" key="9">
    <source>
        <dbReference type="EMBL" id="MXG91808.1"/>
    </source>
</evidence>
<evidence type="ECO:0000256" key="5">
    <source>
        <dbReference type="SAM" id="MobiDB-lite"/>
    </source>
</evidence>
<evidence type="ECO:0000256" key="2">
    <source>
        <dbReference type="ARBA" id="ARBA00023082"/>
    </source>
</evidence>
<dbReference type="NCBIfam" id="TIGR02937">
    <property type="entry name" value="sigma70-ECF"/>
    <property type="match status" value="1"/>
</dbReference>
<dbReference type="AlphaFoldDB" id="A0A6L7F3K5"/>
<evidence type="ECO:0000259" key="8">
    <source>
        <dbReference type="Pfam" id="PF04545"/>
    </source>
</evidence>
<evidence type="ECO:0000256" key="1">
    <source>
        <dbReference type="ARBA" id="ARBA00023015"/>
    </source>
</evidence>
<evidence type="ECO:0000256" key="4">
    <source>
        <dbReference type="ARBA" id="ARBA00023163"/>
    </source>
</evidence>
<organism evidence="9 10">
    <name type="scientific">Nocardioides flavescens</name>
    <dbReference type="NCBI Taxonomy" id="2691959"/>
    <lineage>
        <taxon>Bacteria</taxon>
        <taxon>Bacillati</taxon>
        <taxon>Actinomycetota</taxon>
        <taxon>Actinomycetes</taxon>
        <taxon>Propionibacteriales</taxon>
        <taxon>Nocardioidaceae</taxon>
        <taxon>Nocardioides</taxon>
    </lineage>
</organism>
<dbReference type="InterPro" id="IPR013325">
    <property type="entry name" value="RNA_pol_sigma_r2"/>
</dbReference>
<sequence length="280" mass="30903">MTPSAPTPSPTRTPGEARLAARAERGEQTRRLLERAYAHPPGPTRSDLLDEVVLLNRGVADAVASRYRGRGVAEEDLRQAAYEGLVKAVRKFDPAVRPDLLTYAVPTMRGEVQRWFRDQSWMVRPPRRIQELQWRVSRSIERLSQDLGREPTDGEIGDDLGCQPGEVEEAVQGFGCFQPPSLDRPAGEPGTSAPLGELLPAGDDHAESSAEARVVLGPVVRELSERDRRILYLRFFEGLSQHEIGAELGVTQMQVSRLLQRILGTLRAELAGPDGRSLAS</sequence>
<keyword evidence="4" id="KW-0804">Transcription</keyword>
<dbReference type="InterPro" id="IPR007630">
    <property type="entry name" value="RNA_pol_sigma70_r4"/>
</dbReference>
<dbReference type="RefSeq" id="WP_160879741.1">
    <property type="nucleotide sequence ID" value="NZ_WUEK01000015.1"/>
</dbReference>
<feature type="region of interest" description="Disordered" evidence="5">
    <location>
        <begin position="1"/>
        <end position="26"/>
    </location>
</feature>
<name>A0A6L7F3K5_9ACTN</name>
<dbReference type="GO" id="GO:0006352">
    <property type="term" value="P:DNA-templated transcription initiation"/>
    <property type="evidence" value="ECO:0007669"/>
    <property type="project" value="InterPro"/>
</dbReference>
<dbReference type="Pfam" id="PF04545">
    <property type="entry name" value="Sigma70_r4"/>
    <property type="match status" value="1"/>
</dbReference>
<dbReference type="SUPFAM" id="SSF88659">
    <property type="entry name" value="Sigma3 and sigma4 domains of RNA polymerase sigma factors"/>
    <property type="match status" value="2"/>
</dbReference>
<feature type="domain" description="RNA polymerase sigma-70 region 4" evidence="8">
    <location>
        <begin position="221"/>
        <end position="267"/>
    </location>
</feature>
<dbReference type="Gene3D" id="1.10.10.10">
    <property type="entry name" value="Winged helix-like DNA-binding domain superfamily/Winged helix DNA-binding domain"/>
    <property type="match status" value="2"/>
</dbReference>
<dbReference type="PANTHER" id="PTHR30385">
    <property type="entry name" value="SIGMA FACTOR F FLAGELLAR"/>
    <property type="match status" value="1"/>
</dbReference>
<dbReference type="InterPro" id="IPR013324">
    <property type="entry name" value="RNA_pol_sigma_r3/r4-like"/>
</dbReference>
<dbReference type="PRINTS" id="PR00046">
    <property type="entry name" value="SIGMA70FCT"/>
</dbReference>
<keyword evidence="2" id="KW-0731">Sigma factor</keyword>
<feature type="compositionally biased region" description="Pro residues" evidence="5">
    <location>
        <begin position="1"/>
        <end position="11"/>
    </location>
</feature>
<evidence type="ECO:0000313" key="10">
    <source>
        <dbReference type="Proteomes" id="UP000473325"/>
    </source>
</evidence>
<reference evidence="9 10" key="1">
    <citation type="submission" date="2019-12" db="EMBL/GenBank/DDBJ databases">
        <authorList>
            <person name="Kun Z."/>
        </authorList>
    </citation>
    <scope>NUCLEOTIDE SEQUENCE [LARGE SCALE GENOMIC DNA]</scope>
    <source>
        <strain evidence="9 10">YIM 123512</strain>
    </source>
</reference>
<dbReference type="Gene3D" id="1.20.120.1810">
    <property type="match status" value="1"/>
</dbReference>
<keyword evidence="1" id="KW-0805">Transcription regulation</keyword>
<dbReference type="Proteomes" id="UP000473325">
    <property type="component" value="Unassembled WGS sequence"/>
</dbReference>
<feature type="domain" description="RNA polymerase sigma-70 region 2" evidence="7">
    <location>
        <begin position="62"/>
        <end position="121"/>
    </location>
</feature>
<dbReference type="SUPFAM" id="SSF88946">
    <property type="entry name" value="Sigma2 domain of RNA polymerase sigma factors"/>
    <property type="match status" value="1"/>
</dbReference>
<dbReference type="Pfam" id="PF04539">
    <property type="entry name" value="Sigma70_r3"/>
    <property type="match status" value="1"/>
</dbReference>
<dbReference type="InterPro" id="IPR007624">
    <property type="entry name" value="RNA_pol_sigma70_r3"/>
</dbReference>
<dbReference type="GO" id="GO:0003677">
    <property type="term" value="F:DNA binding"/>
    <property type="evidence" value="ECO:0007669"/>
    <property type="project" value="UniProtKB-KW"/>
</dbReference>
<comment type="caution">
    <text evidence="9">The sequence shown here is derived from an EMBL/GenBank/DDBJ whole genome shotgun (WGS) entry which is preliminary data.</text>
</comment>
<keyword evidence="3" id="KW-0238">DNA-binding</keyword>
<dbReference type="PANTHER" id="PTHR30385:SF4">
    <property type="entry name" value="RNA POLYMERASE SIGMA-E FACTOR"/>
    <property type="match status" value="1"/>
</dbReference>
<gene>
    <name evidence="9" type="ORF">GRQ65_19885</name>
</gene>
<dbReference type="InterPro" id="IPR014284">
    <property type="entry name" value="RNA_pol_sigma-70_dom"/>
</dbReference>
<evidence type="ECO:0000259" key="7">
    <source>
        <dbReference type="Pfam" id="PF04542"/>
    </source>
</evidence>
<keyword evidence="10" id="KW-1185">Reference proteome</keyword>
<protein>
    <submittedName>
        <fullName evidence="9">Sigma-70 family RNA polymerase sigma factor</fullName>
    </submittedName>
</protein>
<dbReference type="InterPro" id="IPR036388">
    <property type="entry name" value="WH-like_DNA-bd_sf"/>
</dbReference>
<dbReference type="InterPro" id="IPR000943">
    <property type="entry name" value="RNA_pol_sigma70"/>
</dbReference>
<accession>A0A6L7F3K5</accession>
<dbReference type="EMBL" id="WUEK01000015">
    <property type="protein sequence ID" value="MXG91808.1"/>
    <property type="molecule type" value="Genomic_DNA"/>
</dbReference>
<dbReference type="CDD" id="cd06171">
    <property type="entry name" value="Sigma70_r4"/>
    <property type="match status" value="1"/>
</dbReference>
<dbReference type="GO" id="GO:0016987">
    <property type="term" value="F:sigma factor activity"/>
    <property type="evidence" value="ECO:0007669"/>
    <property type="project" value="UniProtKB-KW"/>
</dbReference>
<feature type="domain" description="RNA polymerase sigma-70 region 3" evidence="6">
    <location>
        <begin position="135"/>
        <end position="199"/>
    </location>
</feature>
<proteinExistence type="predicted"/>
<dbReference type="InterPro" id="IPR007627">
    <property type="entry name" value="RNA_pol_sigma70_r2"/>
</dbReference>
<dbReference type="Pfam" id="PF04542">
    <property type="entry name" value="Sigma70_r2"/>
    <property type="match status" value="1"/>
</dbReference>
<evidence type="ECO:0000256" key="3">
    <source>
        <dbReference type="ARBA" id="ARBA00023125"/>
    </source>
</evidence>